<organism evidence="1 2">
    <name type="scientific">Candidatus Lokiarchaeum ossiferum</name>
    <dbReference type="NCBI Taxonomy" id="2951803"/>
    <lineage>
        <taxon>Archaea</taxon>
        <taxon>Promethearchaeati</taxon>
        <taxon>Promethearchaeota</taxon>
        <taxon>Promethearchaeia</taxon>
        <taxon>Promethearchaeales</taxon>
        <taxon>Promethearchaeaceae</taxon>
        <taxon>Candidatus Lokiarchaeum</taxon>
    </lineage>
</organism>
<dbReference type="EMBL" id="CP104013">
    <property type="protein sequence ID" value="UYP44563.1"/>
    <property type="molecule type" value="Genomic_DNA"/>
</dbReference>
<name>A0ABY6HM30_9ARCH</name>
<evidence type="ECO:0000313" key="1">
    <source>
        <dbReference type="EMBL" id="UYP44563.1"/>
    </source>
</evidence>
<dbReference type="Proteomes" id="UP001208689">
    <property type="component" value="Chromosome"/>
</dbReference>
<gene>
    <name evidence="1" type="ORF">NEF87_000848</name>
</gene>
<keyword evidence="2" id="KW-1185">Reference proteome</keyword>
<protein>
    <submittedName>
        <fullName evidence="1">Uncharacterized protein</fullName>
    </submittedName>
</protein>
<evidence type="ECO:0000313" key="2">
    <source>
        <dbReference type="Proteomes" id="UP001208689"/>
    </source>
</evidence>
<reference evidence="1" key="1">
    <citation type="submission" date="2022-09" db="EMBL/GenBank/DDBJ databases">
        <title>Actin cytoskeleton and complex cell architecture in an #Asgard archaeon.</title>
        <authorList>
            <person name="Ponce Toledo R.I."/>
            <person name="Schleper C."/>
            <person name="Rodrigues Oliveira T."/>
            <person name="Wollweber F."/>
            <person name="Xu J."/>
            <person name="Rittmann S."/>
            <person name="Klingl A."/>
            <person name="Pilhofer M."/>
        </authorList>
    </citation>
    <scope>NUCLEOTIDE SEQUENCE</scope>
    <source>
        <strain evidence="1">B-35</strain>
    </source>
</reference>
<proteinExistence type="predicted"/>
<accession>A0ABY6HM30</accession>
<sequence length="99" mass="11795">MSMYRKYLLKNNFWPQSSNNGSEPNCYVKHEIHTGGIYAYIQHRGVKIIANNETQFFNNFKMLDEYLDELSVKMRNETSDLMKIINRRTTSNMLRQIPL</sequence>